<keyword evidence="2" id="KW-1185">Reference proteome</keyword>
<evidence type="ECO:0000313" key="2">
    <source>
        <dbReference type="Proteomes" id="UP001597526"/>
    </source>
</evidence>
<accession>A0ABW5MYN7</accession>
<protein>
    <recommendedName>
        <fullName evidence="3">Cthe-2314-like HEPN domain-containing protein</fullName>
    </recommendedName>
</protein>
<reference evidence="2" key="1">
    <citation type="journal article" date="2019" name="Int. J. Syst. Evol. Microbiol.">
        <title>The Global Catalogue of Microorganisms (GCM) 10K type strain sequencing project: providing services to taxonomists for standard genome sequencing and annotation.</title>
        <authorList>
            <consortium name="The Broad Institute Genomics Platform"/>
            <consortium name="The Broad Institute Genome Sequencing Center for Infectious Disease"/>
            <person name="Wu L."/>
            <person name="Ma J."/>
        </authorList>
    </citation>
    <scope>NUCLEOTIDE SEQUENCE [LARGE SCALE GENOMIC DNA]</scope>
    <source>
        <strain evidence="2">KCTC 52368</strain>
    </source>
</reference>
<evidence type="ECO:0000313" key="1">
    <source>
        <dbReference type="EMBL" id="MFD2588325.1"/>
    </source>
</evidence>
<dbReference type="RefSeq" id="WP_377767856.1">
    <property type="nucleotide sequence ID" value="NZ_JBHULB010000077.1"/>
</dbReference>
<sequence>MTLDSLLEFTESFKQEILQMELHSDDVRKSFFGLVYSGIYDYYIGRTAYQICEYIGTGNVKFDEEIYHFREHAHRLYEIQHIGKLSDGYYGNLNRQITYTVWTSFETTISLVFDYLATEENTIEIIKSMNRKIFRSIETLPEDKQSVITKTLIKTSFIPLLRKFNFIVKRNPELYVGDVSSDREFLNFTNKMRNCLIHTNGVYYGNEYLYEFQGAEFRFRNGEVFEQRGTKSRDIYLDISIKLKKIIENLMPCIADINHIGYPDDGQNAS</sequence>
<organism evidence="1 2">
    <name type="scientific">Croceitalea marina</name>
    <dbReference type="NCBI Taxonomy" id="1775166"/>
    <lineage>
        <taxon>Bacteria</taxon>
        <taxon>Pseudomonadati</taxon>
        <taxon>Bacteroidota</taxon>
        <taxon>Flavobacteriia</taxon>
        <taxon>Flavobacteriales</taxon>
        <taxon>Flavobacteriaceae</taxon>
        <taxon>Croceitalea</taxon>
    </lineage>
</organism>
<gene>
    <name evidence="1" type="ORF">ACFSQJ_15405</name>
</gene>
<evidence type="ECO:0008006" key="3">
    <source>
        <dbReference type="Google" id="ProtNLM"/>
    </source>
</evidence>
<name>A0ABW5MYN7_9FLAO</name>
<comment type="caution">
    <text evidence="1">The sequence shown here is derived from an EMBL/GenBank/DDBJ whole genome shotgun (WGS) entry which is preliminary data.</text>
</comment>
<dbReference type="EMBL" id="JBHULB010000077">
    <property type="protein sequence ID" value="MFD2588325.1"/>
    <property type="molecule type" value="Genomic_DNA"/>
</dbReference>
<dbReference type="Proteomes" id="UP001597526">
    <property type="component" value="Unassembled WGS sequence"/>
</dbReference>
<proteinExistence type="predicted"/>